<dbReference type="Pfam" id="PF00078">
    <property type="entry name" value="RVT_1"/>
    <property type="match status" value="1"/>
</dbReference>
<keyword evidence="3" id="KW-1185">Reference proteome</keyword>
<reference evidence="2 3" key="1">
    <citation type="submission" date="2023-08" db="EMBL/GenBank/DDBJ databases">
        <title>A Necator americanus chromosomal reference genome.</title>
        <authorList>
            <person name="Ilik V."/>
            <person name="Petrzelkova K.J."/>
            <person name="Pardy F."/>
            <person name="Fuh T."/>
            <person name="Niatou-Singa F.S."/>
            <person name="Gouil Q."/>
            <person name="Baker L."/>
            <person name="Ritchie M.E."/>
            <person name="Jex A.R."/>
            <person name="Gazzola D."/>
            <person name="Li H."/>
            <person name="Toshio Fujiwara R."/>
            <person name="Zhan B."/>
            <person name="Aroian R.V."/>
            <person name="Pafco B."/>
            <person name="Schwarz E.M."/>
        </authorList>
    </citation>
    <scope>NUCLEOTIDE SEQUENCE [LARGE SCALE GENOMIC DNA]</scope>
    <source>
        <strain evidence="2 3">Aroian</strain>
        <tissue evidence="2">Whole animal</tissue>
    </source>
</reference>
<dbReference type="PROSITE" id="PS50878">
    <property type="entry name" value="RT_POL"/>
    <property type="match status" value="1"/>
</dbReference>
<dbReference type="EMBL" id="JAVFWL010000006">
    <property type="protein sequence ID" value="KAK6765082.1"/>
    <property type="molecule type" value="Genomic_DNA"/>
</dbReference>
<proteinExistence type="predicted"/>
<name>A0ABR1ER07_NECAM</name>
<dbReference type="SUPFAM" id="SSF56672">
    <property type="entry name" value="DNA/RNA polymerases"/>
    <property type="match status" value="1"/>
</dbReference>
<dbReference type="PANTHER" id="PTHR47027">
    <property type="entry name" value="REVERSE TRANSCRIPTASE DOMAIN-CONTAINING PROTEIN"/>
    <property type="match status" value="1"/>
</dbReference>
<evidence type="ECO:0000313" key="2">
    <source>
        <dbReference type="EMBL" id="KAK6765082.1"/>
    </source>
</evidence>
<sequence>MRELEWDNMGVEVKCRHLHHVRFADDIVLMTSSINKAERKLAEFDELCKKIGLQLYLDKTMFMRNGWVSGAPFTLNGTNVSECSSCVYLGREIDDERHDL</sequence>
<accession>A0ABR1ER07</accession>
<dbReference type="InterPro" id="IPR043502">
    <property type="entry name" value="DNA/RNA_pol_sf"/>
</dbReference>
<feature type="domain" description="Reverse transcriptase" evidence="1">
    <location>
        <begin position="1"/>
        <end position="80"/>
    </location>
</feature>
<evidence type="ECO:0000259" key="1">
    <source>
        <dbReference type="PROSITE" id="PS50878"/>
    </source>
</evidence>
<dbReference type="Proteomes" id="UP001303046">
    <property type="component" value="Unassembled WGS sequence"/>
</dbReference>
<evidence type="ECO:0000313" key="3">
    <source>
        <dbReference type="Proteomes" id="UP001303046"/>
    </source>
</evidence>
<dbReference type="InterPro" id="IPR000477">
    <property type="entry name" value="RT_dom"/>
</dbReference>
<gene>
    <name evidence="2" type="primary">Necator_chrX.g25300</name>
    <name evidence="2" type="ORF">RB195_025134</name>
</gene>
<organism evidence="2 3">
    <name type="scientific">Necator americanus</name>
    <name type="common">Human hookworm</name>
    <dbReference type="NCBI Taxonomy" id="51031"/>
    <lineage>
        <taxon>Eukaryota</taxon>
        <taxon>Metazoa</taxon>
        <taxon>Ecdysozoa</taxon>
        <taxon>Nematoda</taxon>
        <taxon>Chromadorea</taxon>
        <taxon>Rhabditida</taxon>
        <taxon>Rhabditina</taxon>
        <taxon>Rhabditomorpha</taxon>
        <taxon>Strongyloidea</taxon>
        <taxon>Ancylostomatidae</taxon>
        <taxon>Bunostominae</taxon>
        <taxon>Necator</taxon>
    </lineage>
</organism>
<protein>
    <recommendedName>
        <fullName evidence="1">Reverse transcriptase domain-containing protein</fullName>
    </recommendedName>
</protein>
<dbReference type="PANTHER" id="PTHR47027:SF20">
    <property type="entry name" value="REVERSE TRANSCRIPTASE-LIKE PROTEIN WITH RNA-DIRECTED DNA POLYMERASE DOMAIN"/>
    <property type="match status" value="1"/>
</dbReference>
<comment type="caution">
    <text evidence="2">The sequence shown here is derived from an EMBL/GenBank/DDBJ whole genome shotgun (WGS) entry which is preliminary data.</text>
</comment>